<dbReference type="EMBL" id="AQGS01000635">
    <property type="protein sequence ID" value="EPS37556.1"/>
    <property type="molecule type" value="Genomic_DNA"/>
</dbReference>
<accession>S8A8W2</accession>
<keyword evidence="2" id="KW-1185">Reference proteome</keyword>
<protein>
    <submittedName>
        <fullName evidence="1">Uncharacterized protein</fullName>
    </submittedName>
</protein>
<organism evidence="1 2">
    <name type="scientific">Dactylellina haptotyla (strain CBS 200.50)</name>
    <name type="common">Nematode-trapping fungus</name>
    <name type="synonym">Monacrosporium haptotylum</name>
    <dbReference type="NCBI Taxonomy" id="1284197"/>
    <lineage>
        <taxon>Eukaryota</taxon>
        <taxon>Fungi</taxon>
        <taxon>Dikarya</taxon>
        <taxon>Ascomycota</taxon>
        <taxon>Pezizomycotina</taxon>
        <taxon>Orbiliomycetes</taxon>
        <taxon>Orbiliales</taxon>
        <taxon>Orbiliaceae</taxon>
        <taxon>Dactylellina</taxon>
    </lineage>
</organism>
<evidence type="ECO:0000313" key="1">
    <source>
        <dbReference type="EMBL" id="EPS37556.1"/>
    </source>
</evidence>
<gene>
    <name evidence="1" type="ORF">H072_8752</name>
</gene>
<name>S8A8W2_DACHA</name>
<dbReference type="OrthoDB" id="10598991at2759"/>
<sequence>MSSDIATGISWGFIWDGHLVQPYKEQGSTTFFQCSWSASSGRYLDYRRRSPDLQPRRATPIMGFEIDINNIEKTSDLYRIFVSYREGHAADTSVTQYQHLHQATIDDLNIVNVDEAWHRRSSFLLPTGDLLPPKDNNPDGKYTFSISITREGHERNFKEAQTIKWKPFAIRDAKGGKWKFDKLEKPYFQCFIKLDILIEGVGTHLPSVPKTIPVNISSTIQARSAYRKYAVPKFEGESVGIPPPPVIQHDYKAVIEPTPSTVRSDRHLQYVDPDVKNMTSEEKDAEIMFLRSLLASIQTANNDRTPDISEKEKVKFERDLSRVGM</sequence>
<dbReference type="HOGENOM" id="CLU_906062_0_0_1"/>
<evidence type="ECO:0000313" key="2">
    <source>
        <dbReference type="Proteomes" id="UP000015100"/>
    </source>
</evidence>
<reference evidence="2" key="2">
    <citation type="submission" date="2013-04" db="EMBL/GenBank/DDBJ databases">
        <title>Genomic mechanisms accounting for the adaptation to parasitism in nematode-trapping fungi.</title>
        <authorList>
            <person name="Ahren D.G."/>
        </authorList>
    </citation>
    <scope>NUCLEOTIDE SEQUENCE [LARGE SCALE GENOMIC DNA]</scope>
    <source>
        <strain evidence="2">CBS 200.50</strain>
    </source>
</reference>
<dbReference type="AlphaFoldDB" id="S8A8W2"/>
<proteinExistence type="predicted"/>
<dbReference type="OMA" id="WHIRARV"/>
<dbReference type="Proteomes" id="UP000015100">
    <property type="component" value="Unassembled WGS sequence"/>
</dbReference>
<reference evidence="1 2" key="1">
    <citation type="journal article" date="2013" name="PLoS Genet.">
        <title>Genomic mechanisms accounting for the adaptation to parasitism in nematode-trapping fungi.</title>
        <authorList>
            <person name="Meerupati T."/>
            <person name="Andersson K.M."/>
            <person name="Friman E."/>
            <person name="Kumar D."/>
            <person name="Tunlid A."/>
            <person name="Ahren D."/>
        </authorList>
    </citation>
    <scope>NUCLEOTIDE SEQUENCE [LARGE SCALE GENOMIC DNA]</scope>
    <source>
        <strain evidence="1 2">CBS 200.50</strain>
    </source>
</reference>
<comment type="caution">
    <text evidence="1">The sequence shown here is derived from an EMBL/GenBank/DDBJ whole genome shotgun (WGS) entry which is preliminary data.</text>
</comment>